<dbReference type="EMBL" id="MCOG01000053">
    <property type="protein sequence ID" value="ORY64727.1"/>
    <property type="molecule type" value="Genomic_DNA"/>
</dbReference>
<dbReference type="Proteomes" id="UP000193920">
    <property type="component" value="Unassembled WGS sequence"/>
</dbReference>
<dbReference type="AlphaFoldDB" id="A0A1Y2DZQ0"/>
<comment type="caution">
    <text evidence="1">The sequence shown here is derived from an EMBL/GenBank/DDBJ whole genome shotgun (WGS) entry which is preliminary data.</text>
</comment>
<organism evidence="1 2">
    <name type="scientific">Neocallimastix californiae</name>
    <dbReference type="NCBI Taxonomy" id="1754190"/>
    <lineage>
        <taxon>Eukaryota</taxon>
        <taxon>Fungi</taxon>
        <taxon>Fungi incertae sedis</taxon>
        <taxon>Chytridiomycota</taxon>
        <taxon>Chytridiomycota incertae sedis</taxon>
        <taxon>Neocallimastigomycetes</taxon>
        <taxon>Neocallimastigales</taxon>
        <taxon>Neocallimastigaceae</taxon>
        <taxon>Neocallimastix</taxon>
    </lineage>
</organism>
<evidence type="ECO:0000313" key="2">
    <source>
        <dbReference type="Proteomes" id="UP000193920"/>
    </source>
</evidence>
<name>A0A1Y2DZQ0_9FUNG</name>
<gene>
    <name evidence="1" type="ORF">LY90DRAFT_505063</name>
</gene>
<proteinExistence type="predicted"/>
<accession>A0A1Y2DZQ0</accession>
<keyword evidence="2" id="KW-1185">Reference proteome</keyword>
<evidence type="ECO:0000313" key="1">
    <source>
        <dbReference type="EMBL" id="ORY64727.1"/>
    </source>
</evidence>
<sequence length="197" mass="23656">MCFLKSKQYYTNISNIETINSEICLYSECKDTVLDYFEKINNFLKYFEYDEDIYANSEIGFIDNEINHIQSKEYKSEKQTYVLSKDKNSNIDNICEQYHQVNCQYYDNVFTLAPTCKNAYHENRSSYSLLINVDNNDQWIWEKIKKEIVCTKMESNSYSETAFLFEIDSPYYPDKHFESEIKAYNYIICQIPEYREA</sequence>
<protein>
    <submittedName>
        <fullName evidence="1">Uncharacterized protein</fullName>
    </submittedName>
</protein>
<reference evidence="1 2" key="1">
    <citation type="submission" date="2016-08" db="EMBL/GenBank/DDBJ databases">
        <title>A Parts List for Fungal Cellulosomes Revealed by Comparative Genomics.</title>
        <authorList>
            <consortium name="DOE Joint Genome Institute"/>
            <person name="Haitjema C.H."/>
            <person name="Gilmore S.P."/>
            <person name="Henske J.K."/>
            <person name="Solomon K.V."/>
            <person name="De Groot R."/>
            <person name="Kuo A."/>
            <person name="Mondo S.J."/>
            <person name="Salamov A.A."/>
            <person name="Labutti K."/>
            <person name="Zhao Z."/>
            <person name="Chiniquy J."/>
            <person name="Barry K."/>
            <person name="Brewer H.M."/>
            <person name="Purvine S.O."/>
            <person name="Wright A.T."/>
            <person name="Boxma B."/>
            <person name="Van Alen T."/>
            <person name="Hackstein J.H."/>
            <person name="Baker S.E."/>
            <person name="Grigoriev I.V."/>
            <person name="O'Malley M.A."/>
        </authorList>
    </citation>
    <scope>NUCLEOTIDE SEQUENCE [LARGE SCALE GENOMIC DNA]</scope>
    <source>
        <strain evidence="1 2">G1</strain>
    </source>
</reference>